<keyword evidence="7" id="KW-1185">Reference proteome</keyword>
<dbReference type="Gene3D" id="3.10.105.10">
    <property type="entry name" value="Dipeptide-binding Protein, Domain 3"/>
    <property type="match status" value="1"/>
</dbReference>
<gene>
    <name evidence="6" type="ORF">Q5Y72_08980</name>
</gene>
<accession>A0ABT9JBK8</accession>
<reference evidence="6 7" key="1">
    <citation type="submission" date="2023-08" db="EMBL/GenBank/DDBJ databases">
        <authorList>
            <person name="Park J.-S."/>
        </authorList>
    </citation>
    <scope>NUCLEOTIDE SEQUENCE [LARGE SCALE GENOMIC DNA]</scope>
    <source>
        <strain evidence="6 7">2205BS29-5</strain>
    </source>
</reference>
<dbReference type="RefSeq" id="WP_305963076.1">
    <property type="nucleotide sequence ID" value="NZ_JAVAMQ010000006.1"/>
</dbReference>
<dbReference type="PIRSF" id="PIRSF002741">
    <property type="entry name" value="MppA"/>
    <property type="match status" value="1"/>
</dbReference>
<dbReference type="Proteomes" id="UP001224997">
    <property type="component" value="Unassembled WGS sequence"/>
</dbReference>
<dbReference type="EMBL" id="JAVAMQ010000006">
    <property type="protein sequence ID" value="MDP5307228.1"/>
    <property type="molecule type" value="Genomic_DNA"/>
</dbReference>
<dbReference type="CDD" id="cd08497">
    <property type="entry name" value="MbnE-like"/>
    <property type="match status" value="1"/>
</dbReference>
<keyword evidence="3 4" id="KW-0732">Signal</keyword>
<dbReference type="Pfam" id="PF00496">
    <property type="entry name" value="SBP_bac_5"/>
    <property type="match status" value="1"/>
</dbReference>
<dbReference type="Gene3D" id="3.40.190.10">
    <property type="entry name" value="Periplasmic binding protein-like II"/>
    <property type="match status" value="1"/>
</dbReference>
<evidence type="ECO:0000259" key="5">
    <source>
        <dbReference type="Pfam" id="PF00496"/>
    </source>
</evidence>
<dbReference type="PANTHER" id="PTHR30290">
    <property type="entry name" value="PERIPLASMIC BINDING COMPONENT OF ABC TRANSPORTER"/>
    <property type="match status" value="1"/>
</dbReference>
<evidence type="ECO:0000256" key="4">
    <source>
        <dbReference type="SAM" id="SignalP"/>
    </source>
</evidence>
<dbReference type="InterPro" id="IPR000914">
    <property type="entry name" value="SBP_5_dom"/>
</dbReference>
<feature type="chain" id="PRO_5046666370" evidence="4">
    <location>
        <begin position="22"/>
        <end position="639"/>
    </location>
</feature>
<dbReference type="InterPro" id="IPR039424">
    <property type="entry name" value="SBP_5"/>
</dbReference>
<dbReference type="InterPro" id="IPR030678">
    <property type="entry name" value="Peptide/Ni-bd"/>
</dbReference>
<evidence type="ECO:0000313" key="7">
    <source>
        <dbReference type="Proteomes" id="UP001224997"/>
    </source>
</evidence>
<evidence type="ECO:0000313" key="6">
    <source>
        <dbReference type="EMBL" id="MDP5307228.1"/>
    </source>
</evidence>
<evidence type="ECO:0000256" key="3">
    <source>
        <dbReference type="ARBA" id="ARBA00022729"/>
    </source>
</evidence>
<organism evidence="6 7">
    <name type="scientific">Paracoccus spongiarum</name>
    <dbReference type="NCBI Taxonomy" id="3064387"/>
    <lineage>
        <taxon>Bacteria</taxon>
        <taxon>Pseudomonadati</taxon>
        <taxon>Pseudomonadota</taxon>
        <taxon>Alphaproteobacteria</taxon>
        <taxon>Rhodobacterales</taxon>
        <taxon>Paracoccaceae</taxon>
        <taxon>Paracoccus</taxon>
    </lineage>
</organism>
<proteinExistence type="inferred from homology"/>
<comment type="subcellular location">
    <subcellularLocation>
        <location evidence="1">Periplasm</location>
    </subcellularLocation>
</comment>
<comment type="similarity">
    <text evidence="2">Belongs to the bacterial solute-binding protein 5 family.</text>
</comment>
<feature type="signal peptide" evidence="4">
    <location>
        <begin position="1"/>
        <end position="21"/>
    </location>
</feature>
<dbReference type="PANTHER" id="PTHR30290:SF64">
    <property type="entry name" value="ABC TRANSPORTER PERIPLASMIC BINDING PROTEIN"/>
    <property type="match status" value="1"/>
</dbReference>
<protein>
    <submittedName>
        <fullName evidence="6">Extracellular solute-binding protein</fullName>
    </submittedName>
</protein>
<feature type="domain" description="Solute-binding protein family 5" evidence="5">
    <location>
        <begin position="144"/>
        <end position="538"/>
    </location>
</feature>
<evidence type="ECO:0000256" key="2">
    <source>
        <dbReference type="ARBA" id="ARBA00005695"/>
    </source>
</evidence>
<evidence type="ECO:0000256" key="1">
    <source>
        <dbReference type="ARBA" id="ARBA00004418"/>
    </source>
</evidence>
<comment type="caution">
    <text evidence="6">The sequence shown here is derived from an EMBL/GenBank/DDBJ whole genome shotgun (WGS) entry which is preliminary data.</text>
</comment>
<sequence>MRRFALIAGLAVLAGNLPALAQPTEAAAETAAETAAEAPAGSGAKAETIITSHGIGVFDDLRLPADFKHLAYVNPEAPKGGEIAEAIPNSTGFDNYNPFTFRGRAAVLSSSMLESILTTTADEVGAAYCLLCSELEYPESRDWVIFRLRPEARFSDGTPLTAHDVLFSYETLRDKGLSSFRVIIGQQVAKAEVIDDHSIRFIFTPDYPRRDVIQSVGSLPVFSRKDFADNGRDLEQTMDKPMIGSGPYVFERADINRAVVYRRDPDYWGADLPINVGRYNFDRIRFEYFADYDAAFEAFKAGEYTFRREVSSIIWATRYDFPALSNGWVVRETLPDGNIASGQAWVLNLRRPDWQDIRVRKAVGLVFNFEWSNASLFYGLYDRVHSFWDNSDLAASGPPSQGEIALLEPVAGDLPQGILTEDAAMASVSGDRQLDRANLRRAAALLDEAGWTVGEGGMRRNGEGRVLTLEILNDSQTFDRVINPWVQNLRALGIDARNVRVDNAEYENRKRSHDFDVISDHLGQDEIPGAGLQQYFGSANVGDVFNAMGLANPAIDTLIGHVEAADSRDRLTIATRALDRALRSLSFWVPQWYNANHLVAYYDQYGRPETLPPYSLGELDFWWYDEAKAKALREAGALR</sequence>
<dbReference type="SUPFAM" id="SSF53850">
    <property type="entry name" value="Periplasmic binding protein-like II"/>
    <property type="match status" value="1"/>
</dbReference>
<name>A0ABT9JBK8_9RHOB</name>